<evidence type="ECO:0000256" key="3">
    <source>
        <dbReference type="ARBA" id="ARBA00007477"/>
    </source>
</evidence>
<dbReference type="Proteomes" id="UP000290189">
    <property type="component" value="Unassembled WGS sequence"/>
</dbReference>
<evidence type="ECO:0000256" key="5">
    <source>
        <dbReference type="ARBA" id="ARBA00022676"/>
    </source>
</evidence>
<evidence type="ECO:0000256" key="8">
    <source>
        <dbReference type="ARBA" id="ARBA00022968"/>
    </source>
</evidence>
<evidence type="ECO:0000256" key="13">
    <source>
        <dbReference type="ARBA" id="ARBA00048243"/>
    </source>
</evidence>
<evidence type="ECO:0000256" key="7">
    <source>
        <dbReference type="ARBA" id="ARBA00022692"/>
    </source>
</evidence>
<evidence type="ECO:0000313" key="18">
    <source>
        <dbReference type="Proteomes" id="UP000039324"/>
    </source>
</evidence>
<dbReference type="GO" id="GO:0030144">
    <property type="term" value="F:alpha-1,6-mannosylglycoprotein 6-beta-N-acetylglucosaminyltransferase activity"/>
    <property type="evidence" value="ECO:0007669"/>
    <property type="project" value="UniProtKB-EC"/>
</dbReference>
<keyword evidence="7 14" id="KW-0812">Transmembrane</keyword>
<dbReference type="AlphaFoldDB" id="A0A0G4INB7"/>
<accession>A0A0G4INB7</accession>
<dbReference type="OrthoDB" id="205095at2759"/>
<dbReference type="EMBL" id="CDSF01000076">
    <property type="protein sequence ID" value="CEO96669.1"/>
    <property type="molecule type" value="Genomic_DNA"/>
</dbReference>
<protein>
    <recommendedName>
        <fullName evidence="4">alpha-1,6-mannosyl-glycoprotein 6-beta-N-acetylglucosaminyltransferase</fullName>
        <ecNumber evidence="4">2.4.1.155</ecNumber>
    </recommendedName>
</protein>
<evidence type="ECO:0000256" key="4">
    <source>
        <dbReference type="ARBA" id="ARBA00012671"/>
    </source>
</evidence>
<keyword evidence="8" id="KW-0735">Signal-anchor</keyword>
<organism evidence="16 18">
    <name type="scientific">Plasmodiophora brassicae</name>
    <name type="common">Clubroot disease agent</name>
    <dbReference type="NCBI Taxonomy" id="37360"/>
    <lineage>
        <taxon>Eukaryota</taxon>
        <taxon>Sar</taxon>
        <taxon>Rhizaria</taxon>
        <taxon>Endomyxa</taxon>
        <taxon>Phytomyxea</taxon>
        <taxon>Plasmodiophorida</taxon>
        <taxon>Plasmodiophoridae</taxon>
        <taxon>Plasmodiophora</taxon>
    </lineage>
</organism>
<evidence type="ECO:0000256" key="11">
    <source>
        <dbReference type="ARBA" id="ARBA00023136"/>
    </source>
</evidence>
<evidence type="ECO:0000256" key="10">
    <source>
        <dbReference type="ARBA" id="ARBA00023034"/>
    </source>
</evidence>
<comment type="pathway">
    <text evidence="2">Protein modification; protein glycosylation.</text>
</comment>
<sequence length="396" mass="43170">MLAGRAVVGRGLRRSALAVVIGLGLVLCYVMLTFLIARNLPMSTNGIGKPRIANVVGSDAGSNHRVVATGNTKDDGAGVLSILVFFETLRDSERKFRSGGPGGELRVLGSLLESAKDLGFSVRLCPSPAELNAIHDFDVFDLIILDESGMNAFADRLPGAFTTPSIACRLRFLDFWGTPPEQNHIKLDLSQYLVPYPNPWNTFIGFRQEPIPAPTGERKRMGVLHGKEGRYWIDHIPLLERISQTFDLVATIPDERLGGLRLPSRVRNLGMVSRETWLTTLSQSRFVISFGDPVLAPTGVEAIAAGSAYIFAKYPTPRSISNIPAHPLRSQHDFLLDTLGEPYAYAVDVGDPGAVLNAIDKACRTTIPNHVPDLFTAETHRARTNTILTTDICASN</sequence>
<dbReference type="STRING" id="37360.A0A0G4INB7"/>
<keyword evidence="17" id="KW-0496">Mitochondrion</keyword>
<comment type="catalytic activity">
    <reaction evidence="13">
        <text>N(4)-{beta-D-GlcNAc-(1-&gt;2)-[beta-D-GlcNAc-(1-&gt;4)]-alpha-D-Man-(1-&gt;3)-[beta-D-GlcNAc-(1-&gt;2)-alpha-D-Man-(1-&gt;6)]-beta-D-Man-(1-&gt;4)-beta-D-GlcNAc-(1-&gt;4)-beta-D-GlcNAc}-L-asparaginyl-[protein] + UDP-N-acetyl-alpha-D-glucosamine = N(4)-{beta-D-GlcNAc-(1-&gt;2)-[beta-D-GlcNAc-(1-&gt;4)]-alpha-D-Man-(1-&gt;3)-[beta-D-GlcNAc-(1-&gt;2)-[beta-D-GlcNAc-(1-&gt;6)]-alpha-D-Man-(1-&gt;6)]-beta-D-Man-(1-&gt;4)-beta-D-GlcNAc-(1-&gt;4)-beta-D-GlcNAc}-L-asparaginyl-[protein] + UDP + H(+)</text>
        <dbReference type="Rhea" id="RHEA:16921"/>
        <dbReference type="Rhea" id="RHEA-COMP:14374"/>
        <dbReference type="Rhea" id="RHEA-COMP:14377"/>
        <dbReference type="ChEBI" id="CHEBI:15378"/>
        <dbReference type="ChEBI" id="CHEBI:57705"/>
        <dbReference type="ChEBI" id="CHEBI:58223"/>
        <dbReference type="ChEBI" id="CHEBI:139507"/>
        <dbReference type="ChEBI" id="CHEBI:139510"/>
        <dbReference type="EC" id="2.4.1.155"/>
    </reaction>
</comment>
<evidence type="ECO:0000256" key="9">
    <source>
        <dbReference type="ARBA" id="ARBA00022989"/>
    </source>
</evidence>
<name>A0A0G4INB7_PLABS</name>
<dbReference type="Proteomes" id="UP000039324">
    <property type="component" value="Unassembled WGS sequence"/>
</dbReference>
<dbReference type="PANTHER" id="PTHR15075">
    <property type="entry name" value="ALPHA-MANNOSIDE BETA-1,6-N-ACETYLGLUCOSAMINYLTRANSFERASE"/>
    <property type="match status" value="1"/>
</dbReference>
<evidence type="ECO:0000256" key="2">
    <source>
        <dbReference type="ARBA" id="ARBA00004922"/>
    </source>
</evidence>
<dbReference type="PANTHER" id="PTHR15075:SF2">
    <property type="entry name" value="ALPHA-1,6-MANNOSYLGLYCOPROTEIN 6-BETA-N-ACETYLGLUCOSAMINYLTRANSFERASE"/>
    <property type="match status" value="1"/>
</dbReference>
<reference evidence="17 19" key="2">
    <citation type="submission" date="2018-03" db="EMBL/GenBank/DDBJ databases">
        <authorList>
            <person name="Fogelqvist J."/>
        </authorList>
    </citation>
    <scope>NUCLEOTIDE SEQUENCE [LARGE SCALE GENOMIC DNA]</scope>
</reference>
<proteinExistence type="inferred from homology"/>
<dbReference type="GO" id="GO:0000139">
    <property type="term" value="C:Golgi membrane"/>
    <property type="evidence" value="ECO:0007669"/>
    <property type="project" value="UniProtKB-SubCell"/>
</dbReference>
<reference evidence="16 18" key="1">
    <citation type="submission" date="2015-02" db="EMBL/GenBank/DDBJ databases">
        <authorList>
            <person name="Chooi Y.-H."/>
        </authorList>
    </citation>
    <scope>NUCLEOTIDE SEQUENCE [LARGE SCALE GENOMIC DNA]</scope>
    <source>
        <strain evidence="16">E3</strain>
    </source>
</reference>
<dbReference type="InterPro" id="IPR052105">
    <property type="entry name" value="MGAT5_Glycosyltransferase"/>
</dbReference>
<dbReference type="UniPathway" id="UPA00378"/>
<dbReference type="EMBL" id="OVEO01000004">
    <property type="protein sequence ID" value="SPQ95333.1"/>
    <property type="molecule type" value="Genomic_DNA"/>
</dbReference>
<gene>
    <name evidence="16" type="ORF">PBRA_005273</name>
    <name evidence="17" type="ORF">PLBR_LOCUS2548</name>
</gene>
<dbReference type="InterPro" id="IPR026116">
    <property type="entry name" value="GT18_cat"/>
</dbReference>
<keyword evidence="18" id="KW-1185">Reference proteome</keyword>
<feature type="domain" description="Glycosyltransferase family 18 catalytic" evidence="15">
    <location>
        <begin position="95"/>
        <end position="394"/>
    </location>
</feature>
<evidence type="ECO:0000256" key="14">
    <source>
        <dbReference type="SAM" id="Phobius"/>
    </source>
</evidence>
<keyword evidence="5" id="KW-0328">Glycosyltransferase</keyword>
<evidence type="ECO:0000256" key="12">
    <source>
        <dbReference type="ARBA" id="ARBA00023180"/>
    </source>
</evidence>
<evidence type="ECO:0000256" key="6">
    <source>
        <dbReference type="ARBA" id="ARBA00022679"/>
    </source>
</evidence>
<evidence type="ECO:0000256" key="1">
    <source>
        <dbReference type="ARBA" id="ARBA00004323"/>
    </source>
</evidence>
<dbReference type="OMA" id="FTAETHR"/>
<evidence type="ECO:0000313" key="17">
    <source>
        <dbReference type="EMBL" id="SPQ95333.1"/>
    </source>
</evidence>
<dbReference type="Pfam" id="PF15024">
    <property type="entry name" value="Glyco_transf_18"/>
    <property type="match status" value="1"/>
</dbReference>
<dbReference type="EC" id="2.4.1.155" evidence="4"/>
<keyword evidence="11 14" id="KW-0472">Membrane</keyword>
<comment type="subcellular location">
    <subcellularLocation>
        <location evidence="1">Golgi apparatus membrane</location>
        <topology evidence="1">Single-pass type II membrane protein</topology>
    </subcellularLocation>
</comment>
<geneLocation type="mitochondrion" evidence="17"/>
<keyword evidence="10" id="KW-0333">Golgi apparatus</keyword>
<evidence type="ECO:0000259" key="15">
    <source>
        <dbReference type="Pfam" id="PF15024"/>
    </source>
</evidence>
<comment type="similarity">
    <text evidence="3">Belongs to the glycosyltransferase 18 family.</text>
</comment>
<keyword evidence="6" id="KW-0808">Transferase</keyword>
<evidence type="ECO:0000313" key="16">
    <source>
        <dbReference type="EMBL" id="CEO96669.1"/>
    </source>
</evidence>
<keyword evidence="12" id="KW-0325">Glycoprotein</keyword>
<dbReference type="GO" id="GO:0006487">
    <property type="term" value="P:protein N-linked glycosylation"/>
    <property type="evidence" value="ECO:0007669"/>
    <property type="project" value="TreeGrafter"/>
</dbReference>
<evidence type="ECO:0000313" key="19">
    <source>
        <dbReference type="Proteomes" id="UP000290189"/>
    </source>
</evidence>
<feature type="transmembrane region" description="Helical" evidence="14">
    <location>
        <begin position="16"/>
        <end position="37"/>
    </location>
</feature>
<keyword evidence="9 14" id="KW-1133">Transmembrane helix</keyword>